<dbReference type="EMBL" id="JANPWB010000004">
    <property type="protein sequence ID" value="KAJ1193137.1"/>
    <property type="molecule type" value="Genomic_DNA"/>
</dbReference>
<name>A0AAV7UX85_PLEWA</name>
<gene>
    <name evidence="1" type="ORF">NDU88_002442</name>
</gene>
<keyword evidence="2" id="KW-1185">Reference proteome</keyword>
<proteinExistence type="predicted"/>
<organism evidence="1 2">
    <name type="scientific">Pleurodeles waltl</name>
    <name type="common">Iberian ribbed newt</name>
    <dbReference type="NCBI Taxonomy" id="8319"/>
    <lineage>
        <taxon>Eukaryota</taxon>
        <taxon>Metazoa</taxon>
        <taxon>Chordata</taxon>
        <taxon>Craniata</taxon>
        <taxon>Vertebrata</taxon>
        <taxon>Euteleostomi</taxon>
        <taxon>Amphibia</taxon>
        <taxon>Batrachia</taxon>
        <taxon>Caudata</taxon>
        <taxon>Salamandroidea</taxon>
        <taxon>Salamandridae</taxon>
        <taxon>Pleurodelinae</taxon>
        <taxon>Pleurodeles</taxon>
    </lineage>
</organism>
<comment type="caution">
    <text evidence="1">The sequence shown here is derived from an EMBL/GenBank/DDBJ whole genome shotgun (WGS) entry which is preliminary data.</text>
</comment>
<sequence length="109" mass="11638">MRSDICRSAYKSLAPAAAADIQPELLVVSRCGTLSRETGPPPLTGPTAPQLKEACPPNLPRPEALLLRGSLVCERRHREVGESVSLHPFLEEVVVLGGTGTPTPFSQLQ</sequence>
<dbReference type="AlphaFoldDB" id="A0AAV7UX85"/>
<accession>A0AAV7UX85</accession>
<dbReference type="Proteomes" id="UP001066276">
    <property type="component" value="Chromosome 2_2"/>
</dbReference>
<reference evidence="1" key="1">
    <citation type="journal article" date="2022" name="bioRxiv">
        <title>Sequencing and chromosome-scale assembly of the giantPleurodeles waltlgenome.</title>
        <authorList>
            <person name="Brown T."/>
            <person name="Elewa A."/>
            <person name="Iarovenko S."/>
            <person name="Subramanian E."/>
            <person name="Araus A.J."/>
            <person name="Petzold A."/>
            <person name="Susuki M."/>
            <person name="Suzuki K.-i.T."/>
            <person name="Hayashi T."/>
            <person name="Toyoda A."/>
            <person name="Oliveira C."/>
            <person name="Osipova E."/>
            <person name="Leigh N.D."/>
            <person name="Simon A."/>
            <person name="Yun M.H."/>
        </authorList>
    </citation>
    <scope>NUCLEOTIDE SEQUENCE</scope>
    <source>
        <strain evidence="1">20211129_DDA</strain>
        <tissue evidence="1">Liver</tissue>
    </source>
</reference>
<evidence type="ECO:0000313" key="1">
    <source>
        <dbReference type="EMBL" id="KAJ1193137.1"/>
    </source>
</evidence>
<evidence type="ECO:0000313" key="2">
    <source>
        <dbReference type="Proteomes" id="UP001066276"/>
    </source>
</evidence>
<protein>
    <submittedName>
        <fullName evidence="1">Uncharacterized protein</fullName>
    </submittedName>
</protein>